<keyword evidence="17 20" id="KW-0472">Membrane</keyword>
<evidence type="ECO:0000256" key="9">
    <source>
        <dbReference type="ARBA" id="ARBA00022692"/>
    </source>
</evidence>
<comment type="cofactor">
    <cofactor evidence="20">
        <name>[2Fe-2S] cluster</name>
        <dbReference type="ChEBI" id="CHEBI:190135"/>
    </cofactor>
    <text evidence="20">Binds 1 [2Fe-2S] cluster per subunit.</text>
</comment>
<dbReference type="NCBIfam" id="TIGR01416">
    <property type="entry name" value="Rieske_proteo"/>
    <property type="match status" value="1"/>
</dbReference>
<keyword evidence="15" id="KW-0408">Iron</keyword>
<comment type="function">
    <text evidence="1">Component of the ubiquinol-cytochrome c reductase complex (complex III or cytochrome b-c1 complex), which is a respiratory chain that generates an electrochemical potential coupled to ATP synthesis.</text>
</comment>
<keyword evidence="12" id="KW-1278">Translocase</keyword>
<keyword evidence="13 20" id="KW-0249">Electron transport</keyword>
<dbReference type="Pfam" id="PF10399">
    <property type="entry name" value="UCR_Fe-S_N"/>
    <property type="match status" value="1"/>
</dbReference>
<dbReference type="Gene3D" id="2.102.10.10">
    <property type="entry name" value="Rieske [2Fe-2S] iron-sulphur domain"/>
    <property type="match status" value="1"/>
</dbReference>
<dbReference type="RefSeq" id="WP_371838946.1">
    <property type="nucleotide sequence ID" value="NZ_JBGMEK010000019.1"/>
</dbReference>
<evidence type="ECO:0000313" key="23">
    <source>
        <dbReference type="EMBL" id="MFA0811382.1"/>
    </source>
</evidence>
<dbReference type="PROSITE" id="PS51318">
    <property type="entry name" value="TAT"/>
    <property type="match status" value="1"/>
</dbReference>
<keyword evidence="16" id="KW-0411">Iron-sulfur</keyword>
<dbReference type="InterPro" id="IPR006317">
    <property type="entry name" value="Ubiquinol_cyt_c_Rdtase_Fe-S-su"/>
</dbReference>
<evidence type="ECO:0000259" key="22">
    <source>
        <dbReference type="PROSITE" id="PS51296"/>
    </source>
</evidence>
<evidence type="ECO:0000256" key="5">
    <source>
        <dbReference type="ARBA" id="ARBA00012951"/>
    </source>
</evidence>
<evidence type="ECO:0000256" key="15">
    <source>
        <dbReference type="ARBA" id="ARBA00023004"/>
    </source>
</evidence>
<dbReference type="InterPro" id="IPR014349">
    <property type="entry name" value="Rieske_Fe-S_prot"/>
</dbReference>
<dbReference type="EC" id="7.1.1.8" evidence="5 20"/>
<dbReference type="Gene3D" id="1.20.5.510">
    <property type="entry name" value="Single helix bin"/>
    <property type="match status" value="1"/>
</dbReference>
<evidence type="ECO:0000256" key="12">
    <source>
        <dbReference type="ARBA" id="ARBA00022967"/>
    </source>
</evidence>
<comment type="subcellular location">
    <subcellularLocation>
        <location evidence="2">Cell membrane</location>
        <topology evidence="2">Single-pass membrane protein</topology>
    </subcellularLocation>
</comment>
<sequence>MSDDGINVGRRRFLTAATSVVGGAGAVGVAVPFVASWNPSAKAKAAGAPVKYNISKLEPGQMVTVEWRGKPVYVVRRTDEILRDLEKVESQLRDPNSEESIQPDYVDPETRSIKPMLLVLVGLCTHLGCAPMYRPEVGAADLGGEEWMGGFFCPCHGSKYDMAGRVYSGVPAPTNLEVPPYSYESDEIIVIGVDQEGTA</sequence>
<reference evidence="23 24" key="1">
    <citation type="submission" date="2024-08" db="EMBL/GenBank/DDBJ databases">
        <authorList>
            <person name="Ishaq N."/>
        </authorList>
    </citation>
    <scope>NUCLEOTIDE SEQUENCE [LARGE SCALE GENOMIC DNA]</scope>
    <source>
        <strain evidence="23 24">DSM 18651</strain>
    </source>
</reference>
<comment type="similarity">
    <text evidence="3">Belongs to the Rieske iron-sulfur protein family.</text>
</comment>
<evidence type="ECO:0000256" key="11">
    <source>
        <dbReference type="ARBA" id="ARBA00022723"/>
    </source>
</evidence>
<proteinExistence type="inferred from homology"/>
<dbReference type="PANTHER" id="PTHR10134">
    <property type="entry name" value="CYTOCHROME B-C1 COMPLEX SUBUNIT RIESKE, MITOCHONDRIAL"/>
    <property type="match status" value="1"/>
</dbReference>
<gene>
    <name evidence="23" type="primary">petA</name>
    <name evidence="23" type="ORF">ACCI49_10680</name>
</gene>
<evidence type="ECO:0000256" key="10">
    <source>
        <dbReference type="ARBA" id="ARBA00022714"/>
    </source>
</evidence>
<evidence type="ECO:0000256" key="6">
    <source>
        <dbReference type="ARBA" id="ARBA00019816"/>
    </source>
</evidence>
<keyword evidence="14 20" id="KW-1133">Transmembrane helix</keyword>
<dbReference type="Proteomes" id="UP001569428">
    <property type="component" value="Unassembled WGS sequence"/>
</dbReference>
<protein>
    <recommendedName>
        <fullName evidence="6 20">Ubiquinol-cytochrome c reductase iron-sulfur subunit</fullName>
        <ecNumber evidence="5 20">7.1.1.8</ecNumber>
    </recommendedName>
</protein>
<evidence type="ECO:0000256" key="14">
    <source>
        <dbReference type="ARBA" id="ARBA00022989"/>
    </source>
</evidence>
<dbReference type="EMBL" id="JBGMEK010000019">
    <property type="protein sequence ID" value="MFA0811382.1"/>
    <property type="molecule type" value="Genomic_DNA"/>
</dbReference>
<keyword evidence="7 20" id="KW-0813">Transport</keyword>
<dbReference type="Pfam" id="PF00355">
    <property type="entry name" value="Rieske"/>
    <property type="match status" value="1"/>
</dbReference>
<evidence type="ECO:0000256" key="21">
    <source>
        <dbReference type="RuleBase" id="RU004497"/>
    </source>
</evidence>
<keyword evidence="9 20" id="KW-0812">Transmembrane</keyword>
<comment type="caution">
    <text evidence="23">The sequence shown here is derived from an EMBL/GenBank/DDBJ whole genome shotgun (WGS) entry which is preliminary data.</text>
</comment>
<comment type="subunit">
    <text evidence="4 21">The main subunits of complex b-c1 are: cytochrome b, cytochrome c1 and the Rieske protein.</text>
</comment>
<evidence type="ECO:0000256" key="16">
    <source>
        <dbReference type="ARBA" id="ARBA00023014"/>
    </source>
</evidence>
<dbReference type="SUPFAM" id="SSF50022">
    <property type="entry name" value="ISP domain"/>
    <property type="match status" value="1"/>
</dbReference>
<evidence type="ECO:0000256" key="17">
    <source>
        <dbReference type="ARBA" id="ARBA00023136"/>
    </source>
</evidence>
<dbReference type="InterPro" id="IPR019470">
    <property type="entry name" value="Ubiq_cytC_Rdtase_Fe-S_su_TAT"/>
</dbReference>
<dbReference type="InterPro" id="IPR006311">
    <property type="entry name" value="TAT_signal"/>
</dbReference>
<dbReference type="CDD" id="cd03470">
    <property type="entry name" value="Rieske_cytochrome_bc1"/>
    <property type="match status" value="1"/>
</dbReference>
<evidence type="ECO:0000256" key="2">
    <source>
        <dbReference type="ARBA" id="ARBA00004162"/>
    </source>
</evidence>
<comment type="miscellaneous">
    <text evidence="20">The Rieske protein is a high potential 2Fe-2S protein.</text>
</comment>
<feature type="domain" description="Rieske" evidence="22">
    <location>
        <begin position="110"/>
        <end position="190"/>
    </location>
</feature>
<evidence type="ECO:0000256" key="19">
    <source>
        <dbReference type="ARBA" id="ARBA00029351"/>
    </source>
</evidence>
<evidence type="ECO:0000313" key="24">
    <source>
        <dbReference type="Proteomes" id="UP001569428"/>
    </source>
</evidence>
<comment type="catalytic activity">
    <reaction evidence="19 20">
        <text>a quinol + 2 Fe(III)-[cytochrome c](out) = a quinone + 2 Fe(II)-[cytochrome c](out) + 2 H(+)(out)</text>
        <dbReference type="Rhea" id="RHEA:11484"/>
        <dbReference type="Rhea" id="RHEA-COMP:10350"/>
        <dbReference type="Rhea" id="RHEA-COMP:14399"/>
        <dbReference type="ChEBI" id="CHEBI:15378"/>
        <dbReference type="ChEBI" id="CHEBI:24646"/>
        <dbReference type="ChEBI" id="CHEBI:29033"/>
        <dbReference type="ChEBI" id="CHEBI:29034"/>
        <dbReference type="ChEBI" id="CHEBI:132124"/>
        <dbReference type="EC" id="7.1.1.8"/>
    </reaction>
</comment>
<name>A0ABV4P050_9GAMM</name>
<keyword evidence="10" id="KW-0001">2Fe-2S</keyword>
<keyword evidence="18" id="KW-1015">Disulfide bond</keyword>
<evidence type="ECO:0000256" key="7">
    <source>
        <dbReference type="ARBA" id="ARBA00022448"/>
    </source>
</evidence>
<accession>A0ABV4P050</accession>
<keyword evidence="11" id="KW-0479">Metal-binding</keyword>
<organism evidence="23 24">
    <name type="scientific">Microbulbifer epialgicus</name>
    <dbReference type="NCBI Taxonomy" id="393907"/>
    <lineage>
        <taxon>Bacteria</taxon>
        <taxon>Pseudomonadati</taxon>
        <taxon>Pseudomonadota</taxon>
        <taxon>Gammaproteobacteria</taxon>
        <taxon>Cellvibrionales</taxon>
        <taxon>Microbulbiferaceae</taxon>
        <taxon>Microbulbifer</taxon>
    </lineage>
</organism>
<evidence type="ECO:0000256" key="18">
    <source>
        <dbReference type="ARBA" id="ARBA00023157"/>
    </source>
</evidence>
<evidence type="ECO:0000256" key="20">
    <source>
        <dbReference type="RuleBase" id="RU004494"/>
    </source>
</evidence>
<feature type="transmembrane region" description="Helical" evidence="20">
    <location>
        <begin position="12"/>
        <end position="35"/>
    </location>
</feature>
<dbReference type="InterPro" id="IPR036922">
    <property type="entry name" value="Rieske_2Fe-2S_sf"/>
</dbReference>
<evidence type="ECO:0000256" key="13">
    <source>
        <dbReference type="ARBA" id="ARBA00022982"/>
    </source>
</evidence>
<evidence type="ECO:0000256" key="8">
    <source>
        <dbReference type="ARBA" id="ARBA00022475"/>
    </source>
</evidence>
<keyword evidence="24" id="KW-1185">Reference proteome</keyword>
<evidence type="ECO:0000256" key="1">
    <source>
        <dbReference type="ARBA" id="ARBA00002444"/>
    </source>
</evidence>
<dbReference type="PRINTS" id="PR00162">
    <property type="entry name" value="RIESKE"/>
</dbReference>
<keyword evidence="8" id="KW-1003">Cell membrane</keyword>
<dbReference type="InterPro" id="IPR005805">
    <property type="entry name" value="Rieske_Fe-S_prot_C"/>
</dbReference>
<dbReference type="InterPro" id="IPR017941">
    <property type="entry name" value="Rieske_2Fe-2S"/>
</dbReference>
<dbReference type="PROSITE" id="PS51296">
    <property type="entry name" value="RIESKE"/>
    <property type="match status" value="1"/>
</dbReference>
<evidence type="ECO:0000256" key="4">
    <source>
        <dbReference type="ARBA" id="ARBA00011649"/>
    </source>
</evidence>
<evidence type="ECO:0000256" key="3">
    <source>
        <dbReference type="ARBA" id="ARBA00010651"/>
    </source>
</evidence>